<reference evidence="2 3" key="1">
    <citation type="submission" date="2019-01" db="EMBL/GenBank/DDBJ databases">
        <title>Sequencing of cultivated peanut Arachis hypogaea provides insights into genome evolution and oil improvement.</title>
        <authorList>
            <person name="Chen X."/>
        </authorList>
    </citation>
    <scope>NUCLEOTIDE SEQUENCE [LARGE SCALE GENOMIC DNA]</scope>
    <source>
        <strain evidence="3">cv. Fuhuasheng</strain>
        <tissue evidence="2">Leaves</tissue>
    </source>
</reference>
<proteinExistence type="predicted"/>
<organism evidence="2 3">
    <name type="scientific">Arachis hypogaea</name>
    <name type="common">Peanut</name>
    <dbReference type="NCBI Taxonomy" id="3818"/>
    <lineage>
        <taxon>Eukaryota</taxon>
        <taxon>Viridiplantae</taxon>
        <taxon>Streptophyta</taxon>
        <taxon>Embryophyta</taxon>
        <taxon>Tracheophyta</taxon>
        <taxon>Spermatophyta</taxon>
        <taxon>Magnoliopsida</taxon>
        <taxon>eudicotyledons</taxon>
        <taxon>Gunneridae</taxon>
        <taxon>Pentapetalae</taxon>
        <taxon>rosids</taxon>
        <taxon>fabids</taxon>
        <taxon>Fabales</taxon>
        <taxon>Fabaceae</taxon>
        <taxon>Papilionoideae</taxon>
        <taxon>50 kb inversion clade</taxon>
        <taxon>dalbergioids sensu lato</taxon>
        <taxon>Dalbergieae</taxon>
        <taxon>Pterocarpus clade</taxon>
        <taxon>Arachis</taxon>
    </lineage>
</organism>
<evidence type="ECO:0000313" key="3">
    <source>
        <dbReference type="Proteomes" id="UP000289738"/>
    </source>
</evidence>
<name>A0A444ZXZ0_ARAHY</name>
<feature type="domain" description="Reverse transcriptase zinc-binding" evidence="1">
    <location>
        <begin position="297"/>
        <end position="373"/>
    </location>
</feature>
<dbReference type="Pfam" id="PF13966">
    <property type="entry name" value="zf-RVT"/>
    <property type="match status" value="1"/>
</dbReference>
<dbReference type="Proteomes" id="UP000289738">
    <property type="component" value="Chromosome B03"/>
</dbReference>
<sequence>MEVEVCKSKVVATTSSHDKHNRKKDNYWESIELIKQKNFMAGGDGLGMERLPFVQTYLPLKEAIMIASNSNSGVPVVGMVVNPLDPSALDDVRPPMFFTVIYGSPYIGLRAELWPNIKRLAEHIQGDWCIKGDFNCVLSSIDIGGSTNLSRDHHRFSSYLLDSGLLDVGFQGHPFTWQRGNIRRKLDRYVANNSWSQRFSNALAKHLLKLKPNHVPILLDMNYYGIHKLADFAQPKVTEDMLHEHVCDYVVDGSWDYEQITVMLGEDWHPTFASVKPPKPSLGDDNLAWLSVADGRFTIKSACSLFMSNEAEDKSAVFTRIWKLEAPQRLHTFYWLVSNEALLTNEQWGKRHMTVDDRCGVCDESLKSLLHILHDYRVGKKDVDEH</sequence>
<dbReference type="EMBL" id="SDMP01000013">
    <property type="protein sequence ID" value="RYR18924.1"/>
    <property type="molecule type" value="Genomic_DNA"/>
</dbReference>
<dbReference type="PANTHER" id="PTHR33710:SF77">
    <property type="entry name" value="DNASE I-LIKE SUPERFAMILY PROTEIN"/>
    <property type="match status" value="1"/>
</dbReference>
<keyword evidence="3" id="KW-1185">Reference proteome</keyword>
<evidence type="ECO:0000259" key="1">
    <source>
        <dbReference type="Pfam" id="PF13966"/>
    </source>
</evidence>
<protein>
    <recommendedName>
        <fullName evidence="1">Reverse transcriptase zinc-binding domain-containing protein</fullName>
    </recommendedName>
</protein>
<dbReference type="AlphaFoldDB" id="A0A444ZXZ0"/>
<dbReference type="PANTHER" id="PTHR33710">
    <property type="entry name" value="BNAC02G09200D PROTEIN"/>
    <property type="match status" value="1"/>
</dbReference>
<dbReference type="SUPFAM" id="SSF56219">
    <property type="entry name" value="DNase I-like"/>
    <property type="match status" value="1"/>
</dbReference>
<gene>
    <name evidence="2" type="ORF">Ahy_B03g063545</name>
</gene>
<dbReference type="Gene3D" id="3.60.10.10">
    <property type="entry name" value="Endonuclease/exonuclease/phosphatase"/>
    <property type="match status" value="1"/>
</dbReference>
<evidence type="ECO:0000313" key="2">
    <source>
        <dbReference type="EMBL" id="RYR18924.1"/>
    </source>
</evidence>
<dbReference type="InterPro" id="IPR036691">
    <property type="entry name" value="Endo/exonu/phosph_ase_sf"/>
</dbReference>
<dbReference type="InterPro" id="IPR026960">
    <property type="entry name" value="RVT-Znf"/>
</dbReference>
<comment type="caution">
    <text evidence="2">The sequence shown here is derived from an EMBL/GenBank/DDBJ whole genome shotgun (WGS) entry which is preliminary data.</text>
</comment>
<accession>A0A444ZXZ0</accession>